<accession>A0ACC3SYN2</accession>
<evidence type="ECO:0000313" key="1">
    <source>
        <dbReference type="EMBL" id="KAK9236732.1"/>
    </source>
</evidence>
<name>A0ACC3SYN2_LIPKO</name>
<proteinExistence type="predicted"/>
<keyword evidence="2" id="KW-1185">Reference proteome</keyword>
<dbReference type="EMBL" id="MU971381">
    <property type="protein sequence ID" value="KAK9236732.1"/>
    <property type="molecule type" value="Genomic_DNA"/>
</dbReference>
<gene>
    <name evidence="1" type="ORF">V1525DRAFT_406073</name>
</gene>
<sequence length="389" mass="41406">MVDWDSIVFNSCAFICALFVLEFGADKFVDHTAVVSRRLGVSEVLVALLTAGAEWEELAVVTASLSRGRSSIAVGNVIGSSISNILGAFSLGLIFHRRGVTAIVYDGSAKIYSTILLLVSTAIPVAFLLKGTASKVYGGVLIGTFVVYVGSVLWGISRGRMTAPELSDDDSSDDSDSDGESDDGSIGVEAPRQAVEDEEAGLSRDEIGGQSEVIRLRSLTPKKPVRNPRPSRPKHGLMYHILHLLLGFFCIGLSGYILSHTSSSIATDLQISDVFFGVVVLALATTLPEKFVAILSGFRGQPGIMVANTVGSNIFLLTLCLGIVMVSTGDDFDSGSVSIIELAIMWVSTLALAGTVWFWGKWTRMVGVGMLALYIAFLALEISLTVRGK</sequence>
<comment type="caution">
    <text evidence="1">The sequence shown here is derived from an EMBL/GenBank/DDBJ whole genome shotgun (WGS) entry which is preliminary data.</text>
</comment>
<protein>
    <submittedName>
        <fullName evidence="1">Uncharacterized protein</fullName>
    </submittedName>
</protein>
<organism evidence="1 2">
    <name type="scientific">Lipomyces kononenkoae</name>
    <name type="common">Yeast</name>
    <dbReference type="NCBI Taxonomy" id="34357"/>
    <lineage>
        <taxon>Eukaryota</taxon>
        <taxon>Fungi</taxon>
        <taxon>Dikarya</taxon>
        <taxon>Ascomycota</taxon>
        <taxon>Saccharomycotina</taxon>
        <taxon>Lipomycetes</taxon>
        <taxon>Lipomycetales</taxon>
        <taxon>Lipomycetaceae</taxon>
        <taxon>Lipomyces</taxon>
    </lineage>
</organism>
<reference evidence="2" key="1">
    <citation type="journal article" date="2024" name="Front. Bioeng. Biotechnol.">
        <title>Genome-scale model development and genomic sequencing of the oleaginous clade Lipomyces.</title>
        <authorList>
            <person name="Czajka J.J."/>
            <person name="Han Y."/>
            <person name="Kim J."/>
            <person name="Mondo S.J."/>
            <person name="Hofstad B.A."/>
            <person name="Robles A."/>
            <person name="Haridas S."/>
            <person name="Riley R."/>
            <person name="LaButti K."/>
            <person name="Pangilinan J."/>
            <person name="Andreopoulos W."/>
            <person name="Lipzen A."/>
            <person name="Yan J."/>
            <person name="Wang M."/>
            <person name="Ng V."/>
            <person name="Grigoriev I.V."/>
            <person name="Spatafora J.W."/>
            <person name="Magnuson J.K."/>
            <person name="Baker S.E."/>
            <person name="Pomraning K.R."/>
        </authorList>
    </citation>
    <scope>NUCLEOTIDE SEQUENCE [LARGE SCALE GENOMIC DNA]</scope>
    <source>
        <strain evidence="2">CBS 7786</strain>
    </source>
</reference>
<evidence type="ECO:0000313" key="2">
    <source>
        <dbReference type="Proteomes" id="UP001433508"/>
    </source>
</evidence>
<dbReference type="Proteomes" id="UP001433508">
    <property type="component" value="Unassembled WGS sequence"/>
</dbReference>